<dbReference type="InterPro" id="IPR006652">
    <property type="entry name" value="Kelch_1"/>
</dbReference>
<feature type="compositionally biased region" description="Polar residues" evidence="3">
    <location>
        <begin position="701"/>
        <end position="710"/>
    </location>
</feature>
<evidence type="ECO:0000256" key="1">
    <source>
        <dbReference type="ARBA" id="ARBA00022441"/>
    </source>
</evidence>
<reference evidence="5" key="1">
    <citation type="submission" date="2022-07" db="EMBL/GenBank/DDBJ databases">
        <title>Phylogenomic reconstructions and comparative analyses of Kickxellomycotina fungi.</title>
        <authorList>
            <person name="Reynolds N.K."/>
            <person name="Stajich J.E."/>
            <person name="Barry K."/>
            <person name="Grigoriev I.V."/>
            <person name="Crous P."/>
            <person name="Smith M.E."/>
        </authorList>
    </citation>
    <scope>NUCLEOTIDE SEQUENCE</scope>
    <source>
        <strain evidence="5">BCRC 34381</strain>
    </source>
</reference>
<feature type="compositionally biased region" description="Polar residues" evidence="3">
    <location>
        <begin position="496"/>
        <end position="511"/>
    </location>
</feature>
<keyword evidence="6" id="KW-1185">Reference proteome</keyword>
<dbReference type="SUPFAM" id="SSF117281">
    <property type="entry name" value="Kelch motif"/>
    <property type="match status" value="1"/>
</dbReference>
<dbReference type="Proteomes" id="UP001143981">
    <property type="component" value="Unassembled WGS sequence"/>
</dbReference>
<protein>
    <recommendedName>
        <fullName evidence="7">Galactose oxidase</fullName>
    </recommendedName>
</protein>
<feature type="region of interest" description="Disordered" evidence="3">
    <location>
        <begin position="759"/>
        <end position="785"/>
    </location>
</feature>
<feature type="region of interest" description="Disordered" evidence="3">
    <location>
        <begin position="700"/>
        <end position="726"/>
    </location>
</feature>
<gene>
    <name evidence="5" type="ORF">LPJ61_003948</name>
</gene>
<comment type="caution">
    <text evidence="5">The sequence shown here is derived from an EMBL/GenBank/DDBJ whole genome shotgun (WGS) entry which is preliminary data.</text>
</comment>
<feature type="region of interest" description="Disordered" evidence="3">
    <location>
        <begin position="558"/>
        <end position="633"/>
    </location>
</feature>
<dbReference type="PANTHER" id="PTHR46093:SF18">
    <property type="entry name" value="FIBRONECTIN TYPE-III DOMAIN-CONTAINING PROTEIN"/>
    <property type="match status" value="1"/>
</dbReference>
<keyword evidence="1" id="KW-0880">Kelch repeat</keyword>
<evidence type="ECO:0000313" key="5">
    <source>
        <dbReference type="EMBL" id="KAJ1728607.1"/>
    </source>
</evidence>
<keyword evidence="2" id="KW-0677">Repeat</keyword>
<sequence length="785" mass="80671">MSGGRAAVDPALAWRAFACMASVDAPDGAPSFMLYGGTNATDAGNPLAVAGRGLNVLQIYNVDTDTWYLPGAANAPGEAPVLPGCGAASSTAWVYDPQYGTTGNASTTVRVLDTVHWSWSTPMQSGQLPVTRFGAAFAYVPDRQAFYMHGGIPLSAATNTADSPPGIANNMDYLNPPALSWSYASNGPARKYHTLCYMSSIKSLVLFGGSDQNIGSYNDVKVFSVERSAWEYAVNVQGGAPAERILHSAVCTEDAMYVFGGLHNIGDAPSDSAVWVLTASNATSFTWTRAPIPGPSQGAGPAARAGHSAALLNNNMYIFGGVGPSARDSAMYRLDLKSWQWTASNADGSRPSDDGGVNTRVLVAAVVASVLGLICVGIAGFAYYRWNRRRGVSAHCVASPSEGASESHDGARAPPDGPSQRDKADSGGYFACDEYQGPLFSRSGGTAVDGMGADDPAMNNYLPPSHANPSLGSSPGTFSPLTSASRSPRGAGVGETSGSSDSMAPAQSSDGGVSGGVCPGEAVSMDMLSPPAAPDHRQLVGAIIASGQPIPAWLREAASRRTDEQANGKIAESEDASGLADDSAGSGRGSSLMTSADQGPAAYLLAPTSLGDDAGAGAARPTSGWRRRGSGTSDVDIGECVLPDAMPFGVSYLEDIAQPMAPPIPPRMTALYGQLESSGIVVGRAGAPGVPAAVDDHAATATGSRGTHSPATGCMSDAARSDRSSEVSILSPLDRLARYHGQDDWMTLDPAAAEALLVKRGGSETDDTSEIYPARPVRRSVDGGP</sequence>
<dbReference type="InterPro" id="IPR015915">
    <property type="entry name" value="Kelch-typ_b-propeller"/>
</dbReference>
<evidence type="ECO:0000256" key="2">
    <source>
        <dbReference type="ARBA" id="ARBA00022737"/>
    </source>
</evidence>
<evidence type="ECO:0000256" key="3">
    <source>
        <dbReference type="SAM" id="MobiDB-lite"/>
    </source>
</evidence>
<evidence type="ECO:0008006" key="7">
    <source>
        <dbReference type="Google" id="ProtNLM"/>
    </source>
</evidence>
<feature type="compositionally biased region" description="Polar residues" evidence="3">
    <location>
        <begin position="467"/>
        <end position="486"/>
    </location>
</feature>
<feature type="region of interest" description="Disordered" evidence="3">
    <location>
        <begin position="399"/>
        <end position="428"/>
    </location>
</feature>
<dbReference type="Pfam" id="PF01344">
    <property type="entry name" value="Kelch_1"/>
    <property type="match status" value="1"/>
</dbReference>
<keyword evidence="4" id="KW-1133">Transmembrane helix</keyword>
<feature type="region of interest" description="Disordered" evidence="3">
    <location>
        <begin position="446"/>
        <end position="534"/>
    </location>
</feature>
<dbReference type="EMBL" id="JANBOI010000777">
    <property type="protein sequence ID" value="KAJ1728607.1"/>
    <property type="molecule type" value="Genomic_DNA"/>
</dbReference>
<dbReference type="Pfam" id="PF24681">
    <property type="entry name" value="Kelch_KLHDC2_KLHL20_DRC7"/>
    <property type="match status" value="1"/>
</dbReference>
<evidence type="ECO:0000313" key="6">
    <source>
        <dbReference type="Proteomes" id="UP001143981"/>
    </source>
</evidence>
<feature type="transmembrane region" description="Helical" evidence="4">
    <location>
        <begin position="361"/>
        <end position="384"/>
    </location>
</feature>
<dbReference type="OrthoDB" id="45365at2759"/>
<name>A0A9W7YA97_9FUNG</name>
<dbReference type="AlphaFoldDB" id="A0A9W7YA97"/>
<dbReference type="PANTHER" id="PTHR46093">
    <property type="entry name" value="ACYL-COA-BINDING DOMAIN-CONTAINING PROTEIN 5"/>
    <property type="match status" value="1"/>
</dbReference>
<proteinExistence type="predicted"/>
<accession>A0A9W7YA97</accession>
<feature type="compositionally biased region" description="Low complexity" evidence="3">
    <location>
        <begin position="576"/>
        <end position="592"/>
    </location>
</feature>
<organism evidence="5 6">
    <name type="scientific">Coemansia biformis</name>
    <dbReference type="NCBI Taxonomy" id="1286918"/>
    <lineage>
        <taxon>Eukaryota</taxon>
        <taxon>Fungi</taxon>
        <taxon>Fungi incertae sedis</taxon>
        <taxon>Zoopagomycota</taxon>
        <taxon>Kickxellomycotina</taxon>
        <taxon>Kickxellomycetes</taxon>
        <taxon>Kickxellales</taxon>
        <taxon>Kickxellaceae</taxon>
        <taxon>Coemansia</taxon>
    </lineage>
</organism>
<keyword evidence="4" id="KW-0472">Membrane</keyword>
<evidence type="ECO:0000256" key="4">
    <source>
        <dbReference type="SAM" id="Phobius"/>
    </source>
</evidence>
<keyword evidence="4" id="KW-0812">Transmembrane</keyword>
<dbReference type="Gene3D" id="2.120.10.80">
    <property type="entry name" value="Kelch-type beta propeller"/>
    <property type="match status" value="2"/>
</dbReference>